<sequence length="260" mass="30091">MFTRHSTHGKIAILIIYVDDIILTGDDIVEMERLKQCLASKFEIKYLGSLKSFLGMEIARSRKDITVSQRKYVLDLLRGCRPVETPIDPNQKLGDNKGNPVNTTRYQKLVGKLIYLSHARPDIAFVVRLVSQIMHSPHEEHLEAVYCILRYLKKYRAMARGICEMMWLKRVFEELRRPVTMPMKLYCDNREAINIASNLIQHDITKHVEIDRHFITEKIEAGTICMPFVPTSQQVVDILTKGLFTPNYEFLISKLSIIPT</sequence>
<comment type="caution">
    <text evidence="2">The sequence shown here is derived from an EMBL/GenBank/DDBJ whole genome shotgun (WGS) entry which is preliminary data.</text>
</comment>
<keyword evidence="3" id="KW-1185">Reference proteome</keyword>
<feature type="domain" description="Reverse transcriptase Ty1/copia-type" evidence="1">
    <location>
        <begin position="1"/>
        <end position="78"/>
    </location>
</feature>
<dbReference type="PANTHER" id="PTHR11439">
    <property type="entry name" value="GAG-POL-RELATED RETROTRANSPOSON"/>
    <property type="match status" value="1"/>
</dbReference>
<proteinExistence type="predicted"/>
<dbReference type="SUPFAM" id="SSF56672">
    <property type="entry name" value="DNA/RNA polymerases"/>
    <property type="match status" value="1"/>
</dbReference>
<dbReference type="InterPro" id="IPR043502">
    <property type="entry name" value="DNA/RNA_pol_sf"/>
</dbReference>
<dbReference type="Pfam" id="PF07727">
    <property type="entry name" value="RVT_2"/>
    <property type="match status" value="1"/>
</dbReference>
<name>A0AA88WKZ2_9ASTE</name>
<evidence type="ECO:0000313" key="3">
    <source>
        <dbReference type="Proteomes" id="UP001188597"/>
    </source>
</evidence>
<organism evidence="2 3">
    <name type="scientific">Escallonia herrerae</name>
    <dbReference type="NCBI Taxonomy" id="1293975"/>
    <lineage>
        <taxon>Eukaryota</taxon>
        <taxon>Viridiplantae</taxon>
        <taxon>Streptophyta</taxon>
        <taxon>Embryophyta</taxon>
        <taxon>Tracheophyta</taxon>
        <taxon>Spermatophyta</taxon>
        <taxon>Magnoliopsida</taxon>
        <taxon>eudicotyledons</taxon>
        <taxon>Gunneridae</taxon>
        <taxon>Pentapetalae</taxon>
        <taxon>asterids</taxon>
        <taxon>campanulids</taxon>
        <taxon>Escalloniales</taxon>
        <taxon>Escalloniaceae</taxon>
        <taxon>Escallonia</taxon>
    </lineage>
</organism>
<dbReference type="PANTHER" id="PTHR11439:SF440">
    <property type="entry name" value="INTEGRASE CATALYTIC DOMAIN-CONTAINING PROTEIN"/>
    <property type="match status" value="1"/>
</dbReference>
<dbReference type="Proteomes" id="UP001188597">
    <property type="component" value="Unassembled WGS sequence"/>
</dbReference>
<gene>
    <name evidence="2" type="ORF">RJ639_043500</name>
</gene>
<dbReference type="InterPro" id="IPR013103">
    <property type="entry name" value="RVT_2"/>
</dbReference>
<protein>
    <recommendedName>
        <fullName evidence="1">Reverse transcriptase Ty1/copia-type domain-containing protein</fullName>
    </recommendedName>
</protein>
<accession>A0AA88WKZ2</accession>
<dbReference type="AlphaFoldDB" id="A0AA88WKZ2"/>
<evidence type="ECO:0000259" key="1">
    <source>
        <dbReference type="Pfam" id="PF07727"/>
    </source>
</evidence>
<reference evidence="2" key="1">
    <citation type="submission" date="2022-12" db="EMBL/GenBank/DDBJ databases">
        <title>Draft genome assemblies for two species of Escallonia (Escalloniales).</title>
        <authorList>
            <person name="Chanderbali A."/>
            <person name="Dervinis C."/>
            <person name="Anghel I."/>
            <person name="Soltis D."/>
            <person name="Soltis P."/>
            <person name="Zapata F."/>
        </authorList>
    </citation>
    <scope>NUCLEOTIDE SEQUENCE</scope>
    <source>
        <strain evidence="2">UCBG64.0493</strain>
        <tissue evidence="2">Leaf</tissue>
    </source>
</reference>
<dbReference type="CDD" id="cd09272">
    <property type="entry name" value="RNase_HI_RT_Ty1"/>
    <property type="match status" value="1"/>
</dbReference>
<dbReference type="EMBL" id="JAVXUP010000598">
    <property type="protein sequence ID" value="KAK3024560.1"/>
    <property type="molecule type" value="Genomic_DNA"/>
</dbReference>
<evidence type="ECO:0000313" key="2">
    <source>
        <dbReference type="EMBL" id="KAK3024560.1"/>
    </source>
</evidence>